<dbReference type="PRINTS" id="PR00081">
    <property type="entry name" value="GDHRDH"/>
</dbReference>
<organism evidence="4 5">
    <name type="scientific">Paracidovorax cattleyae</name>
    <dbReference type="NCBI Taxonomy" id="80868"/>
    <lineage>
        <taxon>Bacteria</taxon>
        <taxon>Pseudomonadati</taxon>
        <taxon>Pseudomonadota</taxon>
        <taxon>Betaproteobacteria</taxon>
        <taxon>Burkholderiales</taxon>
        <taxon>Comamonadaceae</taxon>
        <taxon>Paracidovorax</taxon>
    </lineage>
</organism>
<evidence type="ECO:0000256" key="1">
    <source>
        <dbReference type="ARBA" id="ARBA00006484"/>
    </source>
</evidence>
<dbReference type="PANTHER" id="PTHR43639:SF1">
    <property type="entry name" value="SHORT-CHAIN DEHYDROGENASE_REDUCTASE FAMILY PROTEIN"/>
    <property type="match status" value="1"/>
</dbReference>
<dbReference type="NCBIfam" id="NF005559">
    <property type="entry name" value="PRK07231.1"/>
    <property type="match status" value="1"/>
</dbReference>
<dbReference type="GO" id="GO:0016491">
    <property type="term" value="F:oxidoreductase activity"/>
    <property type="evidence" value="ECO:0007669"/>
    <property type="project" value="UniProtKB-KW"/>
</dbReference>
<keyword evidence="5" id="KW-1185">Reference proteome</keyword>
<evidence type="ECO:0000259" key="3">
    <source>
        <dbReference type="Pfam" id="PF18417"/>
    </source>
</evidence>
<sequence>MGWLPFPKEISFTRDVYPIPQRLSGLQWVNQGFATQFGHNGVFDFENPALIERPAALPPGGAYDPNAMRHLTLYSAPFRIRRRPAGGVEQDYGSTLDQATALSANYPLYAQGPGDLHRWMGLPWQADTAFCRAGYDTHYDPFAPAFWPARVTNQVLAEQDYAIVVDSGRRGSPSVHGRYTGLSAVPPPGFPRPQESSAMRVPGKSIIVTGAGGGIGEGIARRLAAEGGLVTVNDVRPDAAERVAAAIRADGGTAHAFAADVTRSDEVRALVAEAVSRHGALDVVVNNAGWTHRNRPMLEVTEEEFDRVYAVNVKSIYLSAMHAVPAMRGNPQRGGSIINIASTAGLRPRPGLTWYNGSKGAVIVTSKSMAAELGPDNIRVNCINPVFNPDTGLAAEFAGGELDDARRAKFLATIPLGRFSTALDVANAALYLASDEAAFVSGTCIEVDGARCV</sequence>
<keyword evidence="2" id="KW-0560">Oxidoreductase</keyword>
<dbReference type="InterPro" id="IPR036291">
    <property type="entry name" value="NAD(P)-bd_dom_sf"/>
</dbReference>
<gene>
    <name evidence="4" type="ORF">SAMN04489708_11317</name>
</gene>
<dbReference type="PANTHER" id="PTHR43639">
    <property type="entry name" value="OXIDOREDUCTASE, SHORT-CHAIN DEHYDROGENASE/REDUCTASE FAMILY (AFU_ORTHOLOGUE AFUA_5G02870)"/>
    <property type="match status" value="1"/>
</dbReference>
<dbReference type="SUPFAM" id="SSF51735">
    <property type="entry name" value="NAD(P)-binding Rossmann-fold domains"/>
    <property type="match status" value="1"/>
</dbReference>
<dbReference type="AlphaFoldDB" id="A0A1H0SQI9"/>
<dbReference type="EMBL" id="FNJL01000013">
    <property type="protein sequence ID" value="SDP43953.1"/>
    <property type="molecule type" value="Genomic_DNA"/>
</dbReference>
<evidence type="ECO:0000256" key="2">
    <source>
        <dbReference type="ARBA" id="ARBA00023002"/>
    </source>
</evidence>
<dbReference type="Pfam" id="PF18417">
    <property type="entry name" value="LodA_C"/>
    <property type="match status" value="1"/>
</dbReference>
<comment type="similarity">
    <text evidence="1">Belongs to the short-chain dehydrogenases/reductases (SDR) family.</text>
</comment>
<name>A0A1H0SQI9_9BURK</name>
<accession>A0A1H0SQI9</accession>
<protein>
    <submittedName>
        <fullName evidence="4">NAD(P)-dependent dehydrogenase, short-chain alcohol dehydrogenase family</fullName>
    </submittedName>
</protein>
<reference evidence="5" key="1">
    <citation type="submission" date="2016-10" db="EMBL/GenBank/DDBJ databases">
        <authorList>
            <person name="Varghese N."/>
            <person name="Submissions S."/>
        </authorList>
    </citation>
    <scope>NUCLEOTIDE SEQUENCE [LARGE SCALE GENOMIC DNA]</scope>
    <source>
        <strain evidence="5">DSM 17101</strain>
    </source>
</reference>
<evidence type="ECO:0000313" key="4">
    <source>
        <dbReference type="EMBL" id="SDP43953.1"/>
    </source>
</evidence>
<dbReference type="FunFam" id="3.40.50.720:FF:000084">
    <property type="entry name" value="Short-chain dehydrogenase reductase"/>
    <property type="match status" value="1"/>
</dbReference>
<dbReference type="Gene3D" id="3.40.50.720">
    <property type="entry name" value="NAD(P)-binding Rossmann-like Domain"/>
    <property type="match status" value="1"/>
</dbReference>
<dbReference type="Pfam" id="PF13561">
    <property type="entry name" value="adh_short_C2"/>
    <property type="match status" value="1"/>
</dbReference>
<dbReference type="InterPro" id="IPR002347">
    <property type="entry name" value="SDR_fam"/>
</dbReference>
<dbReference type="InterPro" id="IPR041173">
    <property type="entry name" value="LodA_C"/>
</dbReference>
<dbReference type="Proteomes" id="UP000199317">
    <property type="component" value="Unassembled WGS sequence"/>
</dbReference>
<proteinExistence type="inferred from homology"/>
<evidence type="ECO:0000313" key="5">
    <source>
        <dbReference type="Proteomes" id="UP000199317"/>
    </source>
</evidence>
<feature type="domain" description="L-lysine epsilon oxidase C-terminal" evidence="3">
    <location>
        <begin position="67"/>
        <end position="147"/>
    </location>
</feature>
<dbReference type="PRINTS" id="PR00080">
    <property type="entry name" value="SDRFAMILY"/>
</dbReference>